<protein>
    <submittedName>
        <fullName evidence="2">DNA-binding MarR family transcriptional regulator</fullName>
    </submittedName>
</protein>
<reference evidence="2 3" key="1">
    <citation type="submission" date="2020-08" db="EMBL/GenBank/DDBJ databases">
        <title>Genomic Encyclopedia of Type Strains, Phase IV (KMG-IV): sequencing the most valuable type-strain genomes for metagenomic binning, comparative biology and taxonomic classification.</title>
        <authorList>
            <person name="Goeker M."/>
        </authorList>
    </citation>
    <scope>NUCLEOTIDE SEQUENCE [LARGE SCALE GENOMIC DNA]</scope>
    <source>
        <strain evidence="2 3">DSM 101791</strain>
    </source>
</reference>
<dbReference type="InterPro" id="IPR036390">
    <property type="entry name" value="WH_DNA-bd_sf"/>
</dbReference>
<dbReference type="InterPro" id="IPR039422">
    <property type="entry name" value="MarR/SlyA-like"/>
</dbReference>
<keyword evidence="3" id="KW-1185">Reference proteome</keyword>
<dbReference type="Proteomes" id="UP000525389">
    <property type="component" value="Unassembled WGS sequence"/>
</dbReference>
<dbReference type="PANTHER" id="PTHR33164:SF99">
    <property type="entry name" value="MARR FAMILY REGULATORY PROTEIN"/>
    <property type="match status" value="1"/>
</dbReference>
<sequence length="172" mass="18787">MTDLEVHANAPNAAARAEAARLGQEMKRLHRLISGRVLLNMQDELQDHDLTFTQMAALHQLRAEAPLTVTTLAERARLSVPATSHLVERLVRRGLAARRENPDNRREKLVAPTAQGLGVVTRMDEQFTGAYVAAFSGLRPETIRAATASVQALLAELVPSPPSPFPDSQETP</sequence>
<gene>
    <name evidence="2" type="ORF">HNQ09_000397</name>
</gene>
<evidence type="ECO:0000313" key="2">
    <source>
        <dbReference type="EMBL" id="MBB5232980.1"/>
    </source>
</evidence>
<evidence type="ECO:0000259" key="1">
    <source>
        <dbReference type="PROSITE" id="PS50995"/>
    </source>
</evidence>
<feature type="domain" description="HTH marR-type" evidence="1">
    <location>
        <begin position="19"/>
        <end position="159"/>
    </location>
</feature>
<dbReference type="GO" id="GO:0006950">
    <property type="term" value="P:response to stress"/>
    <property type="evidence" value="ECO:0007669"/>
    <property type="project" value="TreeGrafter"/>
</dbReference>
<dbReference type="InterPro" id="IPR036388">
    <property type="entry name" value="WH-like_DNA-bd_sf"/>
</dbReference>
<dbReference type="SUPFAM" id="SSF46785">
    <property type="entry name" value="Winged helix' DNA-binding domain"/>
    <property type="match status" value="1"/>
</dbReference>
<dbReference type="GO" id="GO:0003700">
    <property type="term" value="F:DNA-binding transcription factor activity"/>
    <property type="evidence" value="ECO:0007669"/>
    <property type="project" value="InterPro"/>
</dbReference>
<proteinExistence type="predicted"/>
<dbReference type="Gene3D" id="1.10.10.10">
    <property type="entry name" value="Winged helix-like DNA-binding domain superfamily/Winged helix DNA-binding domain"/>
    <property type="match status" value="1"/>
</dbReference>
<keyword evidence="2" id="KW-0238">DNA-binding</keyword>
<dbReference type="SMART" id="SM00347">
    <property type="entry name" value="HTH_MARR"/>
    <property type="match status" value="1"/>
</dbReference>
<dbReference type="RefSeq" id="WP_184024669.1">
    <property type="nucleotide sequence ID" value="NZ_JACHFN010000001.1"/>
</dbReference>
<dbReference type="PANTHER" id="PTHR33164">
    <property type="entry name" value="TRANSCRIPTIONAL REGULATOR, MARR FAMILY"/>
    <property type="match status" value="1"/>
</dbReference>
<organism evidence="2 3">
    <name type="scientific">Deinococcus budaensis</name>
    <dbReference type="NCBI Taxonomy" id="1665626"/>
    <lineage>
        <taxon>Bacteria</taxon>
        <taxon>Thermotogati</taxon>
        <taxon>Deinococcota</taxon>
        <taxon>Deinococci</taxon>
        <taxon>Deinococcales</taxon>
        <taxon>Deinococcaceae</taxon>
        <taxon>Deinococcus</taxon>
    </lineage>
</organism>
<dbReference type="PROSITE" id="PS50995">
    <property type="entry name" value="HTH_MARR_2"/>
    <property type="match status" value="1"/>
</dbReference>
<evidence type="ECO:0000313" key="3">
    <source>
        <dbReference type="Proteomes" id="UP000525389"/>
    </source>
</evidence>
<dbReference type="InterPro" id="IPR000835">
    <property type="entry name" value="HTH_MarR-typ"/>
</dbReference>
<accession>A0A7W8GCF3</accession>
<comment type="caution">
    <text evidence="2">The sequence shown here is derived from an EMBL/GenBank/DDBJ whole genome shotgun (WGS) entry which is preliminary data.</text>
</comment>
<dbReference type="GO" id="GO:0003677">
    <property type="term" value="F:DNA binding"/>
    <property type="evidence" value="ECO:0007669"/>
    <property type="project" value="UniProtKB-KW"/>
</dbReference>
<dbReference type="EMBL" id="JACHFN010000001">
    <property type="protein sequence ID" value="MBB5232980.1"/>
    <property type="molecule type" value="Genomic_DNA"/>
</dbReference>
<dbReference type="Pfam" id="PF12802">
    <property type="entry name" value="MarR_2"/>
    <property type="match status" value="1"/>
</dbReference>
<name>A0A7W8GCF3_9DEIO</name>
<dbReference type="AlphaFoldDB" id="A0A7W8GCF3"/>